<evidence type="ECO:0000313" key="2">
    <source>
        <dbReference type="EMBL" id="QCK13412.1"/>
    </source>
</evidence>
<comment type="subcellular location">
    <subcellularLocation>
        <location evidence="1">Cytoplasm</location>
    </subcellularLocation>
</comment>
<gene>
    <name evidence="2" type="ORF">DCC35_00925</name>
</gene>
<evidence type="ECO:0000256" key="1">
    <source>
        <dbReference type="ARBA" id="ARBA00004496"/>
    </source>
</evidence>
<protein>
    <submittedName>
        <fullName evidence="2">Iron-sulfur cluster repair di-iron protein</fullName>
    </submittedName>
</protein>
<name>A0A4D7JLI4_9BACT</name>
<dbReference type="PANTHER" id="PTHR36438:SF1">
    <property type="entry name" value="IRON-SULFUR CLUSTER REPAIR PROTEIN YTFE"/>
    <property type="match status" value="1"/>
</dbReference>
<sequence>MDYKIYKYKTLNELVGANHIFASILNDFGIRFYEYPELTLEEVCKNRGLLIEKVISQLEKYKDDNSIESLKLFTLPVDLIIEYLKHAHHIFIKRRLPYISSLLRGAEKVKPEHEQIIQDLKFVYPIFVEDFIHHIYQEEDTLFTYITKLQKVVSGDLPAAKLFFELEKHSVRKYAVDHEIHEDELEGLKKITNNFDLKDQSDIHMNVIMKELQSFEKELKIHASIEDEILFPKALMLEKEVKKMLSDNKGSN</sequence>
<dbReference type="AlphaFoldDB" id="A0A4D7JLI4"/>
<dbReference type="RefSeq" id="WP_137089007.1">
    <property type="nucleotide sequence ID" value="NZ_CP028923.1"/>
</dbReference>
<dbReference type="Proteomes" id="UP000298616">
    <property type="component" value="Chromosome"/>
</dbReference>
<dbReference type="Gene3D" id="1.20.120.520">
    <property type="entry name" value="nmb1532 protein domain like"/>
    <property type="match status" value="1"/>
</dbReference>
<reference evidence="2 3" key="1">
    <citation type="submission" date="2018-04" db="EMBL/GenBank/DDBJ databases">
        <title>Complete genome uncultured novel isolate.</title>
        <authorList>
            <person name="Merlino G."/>
        </authorList>
    </citation>
    <scope>NUCLEOTIDE SEQUENCE [LARGE SCALE GENOMIC DNA]</scope>
    <source>
        <strain evidence="3">R1DC9</strain>
    </source>
</reference>
<dbReference type="InterPro" id="IPR019903">
    <property type="entry name" value="RIC_family"/>
</dbReference>
<proteinExistence type="predicted"/>
<keyword evidence="3" id="KW-1185">Reference proteome</keyword>
<accession>A0A4D7JLI4</accession>
<organism evidence="2 3">
    <name type="scientific">Mangrovivirga cuniculi</name>
    <dbReference type="NCBI Taxonomy" id="2715131"/>
    <lineage>
        <taxon>Bacteria</taxon>
        <taxon>Pseudomonadati</taxon>
        <taxon>Bacteroidota</taxon>
        <taxon>Cytophagia</taxon>
        <taxon>Cytophagales</taxon>
        <taxon>Mangrovivirgaceae</taxon>
        <taxon>Mangrovivirga</taxon>
    </lineage>
</organism>
<dbReference type="PANTHER" id="PTHR36438">
    <property type="entry name" value="IRON-SULFUR CLUSTER REPAIR PROTEIN YTFE"/>
    <property type="match status" value="1"/>
</dbReference>
<dbReference type="EMBL" id="CP028923">
    <property type="protein sequence ID" value="QCK13412.1"/>
    <property type="molecule type" value="Genomic_DNA"/>
</dbReference>
<dbReference type="KEGG" id="fpf:DCC35_00925"/>
<dbReference type="OrthoDB" id="977349at2"/>
<dbReference type="GO" id="GO:0005737">
    <property type="term" value="C:cytoplasm"/>
    <property type="evidence" value="ECO:0007669"/>
    <property type="project" value="UniProtKB-SubCell"/>
</dbReference>
<evidence type="ECO:0000313" key="3">
    <source>
        <dbReference type="Proteomes" id="UP000298616"/>
    </source>
</evidence>